<dbReference type="Gene3D" id="1.20.120.1240">
    <property type="entry name" value="Dynamin, middle domain"/>
    <property type="match status" value="1"/>
</dbReference>
<dbReference type="GO" id="GO:0031623">
    <property type="term" value="P:receptor internalization"/>
    <property type="evidence" value="ECO:0007669"/>
    <property type="project" value="TreeGrafter"/>
</dbReference>
<feature type="domain" description="GED" evidence="4">
    <location>
        <begin position="815"/>
        <end position="912"/>
    </location>
</feature>
<dbReference type="InterPro" id="IPR020850">
    <property type="entry name" value="GED_dom"/>
</dbReference>
<dbReference type="PANTHER" id="PTHR11566:SF131">
    <property type="entry name" value="GTPASE, PUTATIVE (AFU_ORTHOLOGUE AFUA_6G07630)-RELATED"/>
    <property type="match status" value="1"/>
</dbReference>
<protein>
    <submittedName>
        <fullName evidence="5">P-loop containing nucleoside triphosphate hydrolase protein</fullName>
    </submittedName>
</protein>
<evidence type="ECO:0000313" key="5">
    <source>
        <dbReference type="EMBL" id="KAK0673097.1"/>
    </source>
</evidence>
<evidence type="ECO:0000256" key="1">
    <source>
        <dbReference type="ARBA" id="ARBA00022741"/>
    </source>
</evidence>
<feature type="compositionally biased region" description="Polar residues" evidence="3">
    <location>
        <begin position="14"/>
        <end position="46"/>
    </location>
</feature>
<dbReference type="GO" id="GO:0005525">
    <property type="term" value="F:GTP binding"/>
    <property type="evidence" value="ECO:0007669"/>
    <property type="project" value="InterPro"/>
</dbReference>
<evidence type="ECO:0000256" key="3">
    <source>
        <dbReference type="SAM" id="MobiDB-lite"/>
    </source>
</evidence>
<sequence>MPPRVKPEPGVAVANTTATRSFAATNPGQFGSPTRQARSSAPSVTDTRFMAEVEEQDEEDDGGEIMWMETRTRSPTTGIMKQEPRHEPMSMMSLASQSMGGSFVGMGPNLALKDFGQGVLKDINDALGELQSRGIQHVASLPELVLVGDQSSGKSSLMSGIAGLSLPRSSGTCTRCPIHIRISRADEWSCRVFLNLEYEFKLPDHAISEQDVKPTNQFPPWVKLDPSRTRRHEFKTVRDRFDSEEIETVLRCAQVAILNPSTPYQAFIPKPRGGEGPDSQQLTQHELISRKEEASEAQFSPNTVALEIKGPDLADLNFYDLPGVFNTARRTEDTYLERVVQNLTKLYIKREKAIILWAVPMNLDTENSLALRLIRESRAEHRCVGVITKADLLPRDEQATERWLGTLKGRGHRIGLGYFITSRQGRDLEEQTKREEAFFNRTAEGHWPDVFDRYKERCGIEKLKAFLSLKLGEEFSKVLPEVKQKVHERLNFIAEQLKMYPGPPANPDLEIYKALTMFSSLLKKRVTDQEFMSTWDTAYSARFTRTILDLKPKYNVRLFAKSTAASAPVFIDLEAPTREEGSPTPTPSGRKRAAPAETPSRRQRIKAEDAEGRSYPSTPTHLRTTMTPTKSVRSSKTLMEIRRMIQRNAIPGQPGLVSSNVYEPLFTEAARAWKGPLQTFINQTFSFLSKEIQEILDSTFSALKNRAIYKLSTEHMQAFVEMHKKDLQAQLALIHELEGTRLFTRNVDALNRYKAEELKILTRHRNHYRIAAHKGDEPASSLPKIEELSEEELAQETAKMEKELRQMGPEPFQQELDVAAYTRGYYVLAAHRFTDVVCMHAMSGLFPRVASVIETYLQDKLGLTGNRTTPEMLDELMEEEGRIGQIRRDLCAEKETLDGAMAIIVNLENRDTTPSQADTVLTMPNNLTSDRAPGSPSYSGTVYGDA</sequence>
<dbReference type="SUPFAM" id="SSF52540">
    <property type="entry name" value="P-loop containing nucleoside triphosphate hydrolases"/>
    <property type="match status" value="1"/>
</dbReference>
<organism evidence="5 6">
    <name type="scientific">Cercophora samala</name>
    <dbReference type="NCBI Taxonomy" id="330535"/>
    <lineage>
        <taxon>Eukaryota</taxon>
        <taxon>Fungi</taxon>
        <taxon>Dikarya</taxon>
        <taxon>Ascomycota</taxon>
        <taxon>Pezizomycotina</taxon>
        <taxon>Sordariomycetes</taxon>
        <taxon>Sordariomycetidae</taxon>
        <taxon>Sordariales</taxon>
        <taxon>Lasiosphaeriaceae</taxon>
        <taxon>Cercophora</taxon>
    </lineage>
</organism>
<dbReference type="CDD" id="cd08771">
    <property type="entry name" value="DLP_1"/>
    <property type="match status" value="1"/>
</dbReference>
<reference evidence="5" key="1">
    <citation type="submission" date="2023-06" db="EMBL/GenBank/DDBJ databases">
        <title>Genome-scale phylogeny and comparative genomics of the fungal order Sordariales.</title>
        <authorList>
            <consortium name="Lawrence Berkeley National Laboratory"/>
            <person name="Hensen N."/>
            <person name="Bonometti L."/>
            <person name="Westerberg I."/>
            <person name="Brannstrom I.O."/>
            <person name="Guillou S."/>
            <person name="Cros-Aarteil S."/>
            <person name="Calhoun S."/>
            <person name="Haridas S."/>
            <person name="Kuo A."/>
            <person name="Mondo S."/>
            <person name="Pangilinan J."/>
            <person name="Riley R."/>
            <person name="Labutti K."/>
            <person name="Andreopoulos B."/>
            <person name="Lipzen A."/>
            <person name="Chen C."/>
            <person name="Yanf M."/>
            <person name="Daum C."/>
            <person name="Ng V."/>
            <person name="Clum A."/>
            <person name="Steindorff A."/>
            <person name="Ohm R."/>
            <person name="Martin F."/>
            <person name="Silar P."/>
            <person name="Natvig D."/>
            <person name="Lalanne C."/>
            <person name="Gautier V."/>
            <person name="Ament-Velasquez S.L."/>
            <person name="Kruys A."/>
            <person name="Hutchinson M.I."/>
            <person name="Powell A.J."/>
            <person name="Barry K."/>
            <person name="Miller A.N."/>
            <person name="Grigoriev I.V."/>
            <person name="Debuchy R."/>
            <person name="Gladieux P."/>
            <person name="Thoren M.H."/>
            <person name="Johannesson H."/>
        </authorList>
    </citation>
    <scope>NUCLEOTIDE SEQUENCE</scope>
    <source>
        <strain evidence="5">CBS 307.81</strain>
    </source>
</reference>
<dbReference type="GO" id="GO:0005737">
    <property type="term" value="C:cytoplasm"/>
    <property type="evidence" value="ECO:0007669"/>
    <property type="project" value="TreeGrafter"/>
</dbReference>
<dbReference type="InterPro" id="IPR022812">
    <property type="entry name" value="Dynamin"/>
</dbReference>
<dbReference type="InterPro" id="IPR000375">
    <property type="entry name" value="Dynamin_stalk"/>
</dbReference>
<dbReference type="GO" id="GO:0005874">
    <property type="term" value="C:microtubule"/>
    <property type="evidence" value="ECO:0007669"/>
    <property type="project" value="TreeGrafter"/>
</dbReference>
<dbReference type="GO" id="GO:0008017">
    <property type="term" value="F:microtubule binding"/>
    <property type="evidence" value="ECO:0007669"/>
    <property type="project" value="TreeGrafter"/>
</dbReference>
<dbReference type="EMBL" id="JAULSY010000008">
    <property type="protein sequence ID" value="KAK0673097.1"/>
    <property type="molecule type" value="Genomic_DNA"/>
</dbReference>
<dbReference type="InterPro" id="IPR001401">
    <property type="entry name" value="Dynamin_GTPase"/>
</dbReference>
<dbReference type="PROSITE" id="PS51388">
    <property type="entry name" value="GED"/>
    <property type="match status" value="1"/>
</dbReference>
<dbReference type="InterPro" id="IPR045063">
    <property type="entry name" value="Dynamin_N"/>
</dbReference>
<dbReference type="GO" id="GO:0003924">
    <property type="term" value="F:GTPase activity"/>
    <property type="evidence" value="ECO:0007669"/>
    <property type="project" value="InterPro"/>
</dbReference>
<dbReference type="InterPro" id="IPR027417">
    <property type="entry name" value="P-loop_NTPase"/>
</dbReference>
<evidence type="ECO:0000259" key="4">
    <source>
        <dbReference type="PROSITE" id="PS51388"/>
    </source>
</evidence>
<dbReference type="SMART" id="SM00053">
    <property type="entry name" value="DYNc"/>
    <property type="match status" value="1"/>
</dbReference>
<evidence type="ECO:0000256" key="2">
    <source>
        <dbReference type="ARBA" id="ARBA00023134"/>
    </source>
</evidence>
<dbReference type="PRINTS" id="PR00195">
    <property type="entry name" value="DYNAMIN"/>
</dbReference>
<keyword evidence="2" id="KW-0342">GTP-binding</keyword>
<keyword evidence="1" id="KW-0547">Nucleotide-binding</keyword>
<dbReference type="GO" id="GO:0005886">
    <property type="term" value="C:plasma membrane"/>
    <property type="evidence" value="ECO:0007669"/>
    <property type="project" value="TreeGrafter"/>
</dbReference>
<comment type="caution">
    <text evidence="5">The sequence shown here is derived from an EMBL/GenBank/DDBJ whole genome shotgun (WGS) entry which is preliminary data.</text>
</comment>
<keyword evidence="5" id="KW-0378">Hydrolase</keyword>
<feature type="region of interest" description="Disordered" evidence="3">
    <location>
        <begin position="924"/>
        <end position="946"/>
    </location>
</feature>
<feature type="compositionally biased region" description="Low complexity" evidence="3">
    <location>
        <begin position="616"/>
        <end position="629"/>
    </location>
</feature>
<accession>A0AA39ZLT6</accession>
<dbReference type="Gene3D" id="3.40.50.300">
    <property type="entry name" value="P-loop containing nucleotide triphosphate hydrolases"/>
    <property type="match status" value="1"/>
</dbReference>
<dbReference type="AlphaFoldDB" id="A0AA39ZLT6"/>
<name>A0AA39ZLT6_9PEZI</name>
<feature type="region of interest" description="Disordered" evidence="3">
    <location>
        <begin position="1"/>
        <end position="62"/>
    </location>
</feature>
<gene>
    <name evidence="5" type="ORF">QBC41DRAFT_143564</name>
</gene>
<dbReference type="Pfam" id="PF01031">
    <property type="entry name" value="Dynamin_M"/>
    <property type="match status" value="1"/>
</dbReference>
<keyword evidence="6" id="KW-1185">Reference proteome</keyword>
<evidence type="ECO:0000313" key="6">
    <source>
        <dbReference type="Proteomes" id="UP001174997"/>
    </source>
</evidence>
<feature type="compositionally biased region" description="Acidic residues" evidence="3">
    <location>
        <begin position="52"/>
        <end position="62"/>
    </location>
</feature>
<dbReference type="Pfam" id="PF00350">
    <property type="entry name" value="Dynamin_N"/>
    <property type="match status" value="1"/>
</dbReference>
<dbReference type="Proteomes" id="UP001174997">
    <property type="component" value="Unassembled WGS sequence"/>
</dbReference>
<feature type="region of interest" description="Disordered" evidence="3">
    <location>
        <begin position="574"/>
        <end position="634"/>
    </location>
</feature>
<dbReference type="PANTHER" id="PTHR11566">
    <property type="entry name" value="DYNAMIN"/>
    <property type="match status" value="1"/>
</dbReference>
<proteinExistence type="predicted"/>